<dbReference type="EMBL" id="JAULSV010000006">
    <property type="protein sequence ID" value="KAK0642081.1"/>
    <property type="molecule type" value="Genomic_DNA"/>
</dbReference>
<protein>
    <submittedName>
        <fullName evidence="2">Uncharacterized protein</fullName>
    </submittedName>
</protein>
<organism evidence="2 3">
    <name type="scientific">Cercophora newfieldiana</name>
    <dbReference type="NCBI Taxonomy" id="92897"/>
    <lineage>
        <taxon>Eukaryota</taxon>
        <taxon>Fungi</taxon>
        <taxon>Dikarya</taxon>
        <taxon>Ascomycota</taxon>
        <taxon>Pezizomycotina</taxon>
        <taxon>Sordariomycetes</taxon>
        <taxon>Sordariomycetidae</taxon>
        <taxon>Sordariales</taxon>
        <taxon>Lasiosphaeriaceae</taxon>
        <taxon>Cercophora</taxon>
    </lineage>
</organism>
<evidence type="ECO:0000313" key="2">
    <source>
        <dbReference type="EMBL" id="KAK0642081.1"/>
    </source>
</evidence>
<proteinExistence type="predicted"/>
<dbReference type="AlphaFoldDB" id="A0AA40CKB1"/>
<reference evidence="2" key="1">
    <citation type="submission" date="2023-06" db="EMBL/GenBank/DDBJ databases">
        <title>Genome-scale phylogeny and comparative genomics of the fungal order Sordariales.</title>
        <authorList>
            <consortium name="Lawrence Berkeley National Laboratory"/>
            <person name="Hensen N."/>
            <person name="Bonometti L."/>
            <person name="Westerberg I."/>
            <person name="Brannstrom I.O."/>
            <person name="Guillou S."/>
            <person name="Cros-Aarteil S."/>
            <person name="Calhoun S."/>
            <person name="Haridas S."/>
            <person name="Kuo A."/>
            <person name="Mondo S."/>
            <person name="Pangilinan J."/>
            <person name="Riley R."/>
            <person name="Labutti K."/>
            <person name="Andreopoulos B."/>
            <person name="Lipzen A."/>
            <person name="Chen C."/>
            <person name="Yanf M."/>
            <person name="Daum C."/>
            <person name="Ng V."/>
            <person name="Clum A."/>
            <person name="Steindorff A."/>
            <person name="Ohm R."/>
            <person name="Martin F."/>
            <person name="Silar P."/>
            <person name="Natvig D."/>
            <person name="Lalanne C."/>
            <person name="Gautier V."/>
            <person name="Ament-Velasquez S.L."/>
            <person name="Kruys A."/>
            <person name="Hutchinson M.I."/>
            <person name="Powell A.J."/>
            <person name="Barry K."/>
            <person name="Miller A.N."/>
            <person name="Grigoriev I.V."/>
            <person name="Debuchy R."/>
            <person name="Gladieux P."/>
            <person name="Thoren M.H."/>
            <person name="Johannesson H."/>
        </authorList>
    </citation>
    <scope>NUCLEOTIDE SEQUENCE</scope>
    <source>
        <strain evidence="2">SMH2532-1</strain>
    </source>
</reference>
<accession>A0AA40CKB1</accession>
<keyword evidence="3" id="KW-1185">Reference proteome</keyword>
<feature type="region of interest" description="Disordered" evidence="1">
    <location>
        <begin position="245"/>
        <end position="277"/>
    </location>
</feature>
<gene>
    <name evidence="2" type="ORF">B0T16DRAFT_420997</name>
</gene>
<evidence type="ECO:0000313" key="3">
    <source>
        <dbReference type="Proteomes" id="UP001174936"/>
    </source>
</evidence>
<name>A0AA40CKB1_9PEZI</name>
<feature type="compositionally biased region" description="Basic residues" evidence="1">
    <location>
        <begin position="266"/>
        <end position="277"/>
    </location>
</feature>
<dbReference type="Proteomes" id="UP001174936">
    <property type="component" value="Unassembled WGS sequence"/>
</dbReference>
<comment type="caution">
    <text evidence="2">The sequence shown here is derived from an EMBL/GenBank/DDBJ whole genome shotgun (WGS) entry which is preliminary data.</text>
</comment>
<evidence type="ECO:0000256" key="1">
    <source>
        <dbReference type="SAM" id="MobiDB-lite"/>
    </source>
</evidence>
<sequence>MAFVAAPPSRDLVNSLTAFNAVLCASAGRWCKEHEASHKEWRERNPISDCSRPTEVPWHESHVLRRLFRALMAIVCCTDYNGEDSKSAGSFRVYLVRTGINEELSAPVSFRDEVAAKRMKYVPGSRNVVETTLEHATDFILALESRQDSIFGVRPDPASVAEILFDDEGKELTRTPTSQWVSDKRAAEWGWVGRGKMFDEEHAVNWERRGTHGYKRRKFEEQMAKEGRELPAQVMINGVPVVYRWEDDGGSGPVNETLGEGSSTQRGKRTTGKARPK</sequence>